<gene>
    <name evidence="2" type="ORF">EMCG_04716</name>
</gene>
<evidence type="ECO:0000313" key="3">
    <source>
        <dbReference type="Proteomes" id="UP000034164"/>
    </source>
</evidence>
<dbReference type="Pfam" id="PF00646">
    <property type="entry name" value="F-box"/>
    <property type="match status" value="1"/>
</dbReference>
<dbReference type="InterPro" id="IPR001810">
    <property type="entry name" value="F-box_dom"/>
</dbReference>
<accession>A0A0G2HSC3</accession>
<name>A0A0G2HSC3_9EURO</name>
<dbReference type="OrthoDB" id="4185811at2759"/>
<dbReference type="VEuPathDB" id="FungiDB:EMCG_04716"/>
<proteinExistence type="predicted"/>
<evidence type="ECO:0000259" key="1">
    <source>
        <dbReference type="PROSITE" id="PS50181"/>
    </source>
</evidence>
<dbReference type="AlphaFoldDB" id="A0A0G2HSC3"/>
<comment type="caution">
    <text evidence="2">The sequence shown here is derived from an EMBL/GenBank/DDBJ whole genome shotgun (WGS) entry which is preliminary data.</text>
</comment>
<protein>
    <recommendedName>
        <fullName evidence="1">F-box domain-containing protein</fullName>
    </recommendedName>
</protein>
<organism evidence="2 3">
    <name type="scientific">[Emmonsia] crescens</name>
    <dbReference type="NCBI Taxonomy" id="73230"/>
    <lineage>
        <taxon>Eukaryota</taxon>
        <taxon>Fungi</taxon>
        <taxon>Dikarya</taxon>
        <taxon>Ascomycota</taxon>
        <taxon>Pezizomycotina</taxon>
        <taxon>Eurotiomycetes</taxon>
        <taxon>Eurotiomycetidae</taxon>
        <taxon>Onygenales</taxon>
        <taxon>Ajellomycetaceae</taxon>
        <taxon>Emergomyces</taxon>
    </lineage>
</organism>
<dbReference type="EMBL" id="LCZI01001520">
    <property type="protein sequence ID" value="KKZ60615.1"/>
    <property type="molecule type" value="Genomic_DNA"/>
</dbReference>
<feature type="domain" description="F-box" evidence="1">
    <location>
        <begin position="122"/>
        <end position="168"/>
    </location>
</feature>
<dbReference type="PROSITE" id="PS50181">
    <property type="entry name" value="FBOX"/>
    <property type="match status" value="1"/>
</dbReference>
<reference evidence="3" key="1">
    <citation type="journal article" date="2015" name="PLoS Genet.">
        <title>The dynamic genome and transcriptome of the human fungal pathogen Blastomyces and close relative Emmonsia.</title>
        <authorList>
            <person name="Munoz J.F."/>
            <person name="Gauthier G.M."/>
            <person name="Desjardins C.A."/>
            <person name="Gallo J.E."/>
            <person name="Holder J."/>
            <person name="Sullivan T.D."/>
            <person name="Marty A.J."/>
            <person name="Carmen J.C."/>
            <person name="Chen Z."/>
            <person name="Ding L."/>
            <person name="Gujja S."/>
            <person name="Magrini V."/>
            <person name="Misas E."/>
            <person name="Mitreva M."/>
            <person name="Priest M."/>
            <person name="Saif S."/>
            <person name="Whiston E.A."/>
            <person name="Young S."/>
            <person name="Zeng Q."/>
            <person name="Goldman W.E."/>
            <person name="Mardis E.R."/>
            <person name="Taylor J.W."/>
            <person name="McEwen J.G."/>
            <person name="Clay O.K."/>
            <person name="Klein B.S."/>
            <person name="Cuomo C.A."/>
        </authorList>
    </citation>
    <scope>NUCLEOTIDE SEQUENCE [LARGE SCALE GENOMIC DNA]</scope>
    <source>
        <strain evidence="3">UAMH 3008</strain>
    </source>
</reference>
<evidence type="ECO:0000313" key="2">
    <source>
        <dbReference type="EMBL" id="KKZ60615.1"/>
    </source>
</evidence>
<sequence length="178" mass="20112">MPRDRFPWMAEQWDAARAAMVRGDPRPKLIFPIIISDSSPITSKAKLEEITGPVAAEVEWAHRGSAMKDTEDTNAEKIMYCIVEGKQWDLIQERSETRMVILWVNGQKKYGWLVALSATHSLSLLSRLPRKLLHMILTQLDLCTLTDFRVINKNAMALVDSLPAYVAITTHGLTALRP</sequence>
<dbReference type="Proteomes" id="UP000034164">
    <property type="component" value="Unassembled WGS sequence"/>
</dbReference>